<gene>
    <name evidence="2" type="ORF">PIB30_017280</name>
</gene>
<evidence type="ECO:0000313" key="3">
    <source>
        <dbReference type="Proteomes" id="UP001341840"/>
    </source>
</evidence>
<dbReference type="Proteomes" id="UP001341840">
    <property type="component" value="Unassembled WGS sequence"/>
</dbReference>
<feature type="region of interest" description="Disordered" evidence="1">
    <location>
        <begin position="41"/>
        <end position="65"/>
    </location>
</feature>
<feature type="compositionally biased region" description="Gly residues" evidence="1">
    <location>
        <begin position="44"/>
        <end position="65"/>
    </location>
</feature>
<organism evidence="2 3">
    <name type="scientific">Stylosanthes scabra</name>
    <dbReference type="NCBI Taxonomy" id="79078"/>
    <lineage>
        <taxon>Eukaryota</taxon>
        <taxon>Viridiplantae</taxon>
        <taxon>Streptophyta</taxon>
        <taxon>Embryophyta</taxon>
        <taxon>Tracheophyta</taxon>
        <taxon>Spermatophyta</taxon>
        <taxon>Magnoliopsida</taxon>
        <taxon>eudicotyledons</taxon>
        <taxon>Gunneridae</taxon>
        <taxon>Pentapetalae</taxon>
        <taxon>rosids</taxon>
        <taxon>fabids</taxon>
        <taxon>Fabales</taxon>
        <taxon>Fabaceae</taxon>
        <taxon>Papilionoideae</taxon>
        <taxon>50 kb inversion clade</taxon>
        <taxon>dalbergioids sensu lato</taxon>
        <taxon>Dalbergieae</taxon>
        <taxon>Pterocarpus clade</taxon>
        <taxon>Stylosanthes</taxon>
    </lineage>
</organism>
<evidence type="ECO:0000256" key="1">
    <source>
        <dbReference type="SAM" id="MobiDB-lite"/>
    </source>
</evidence>
<dbReference type="InterPro" id="IPR010800">
    <property type="entry name" value="GRP"/>
</dbReference>
<protein>
    <recommendedName>
        <fullName evidence="4">Glycine-rich protein</fullName>
    </recommendedName>
</protein>
<proteinExistence type="predicted"/>
<evidence type="ECO:0000313" key="2">
    <source>
        <dbReference type="EMBL" id="MED6120029.1"/>
    </source>
</evidence>
<evidence type="ECO:0008006" key="4">
    <source>
        <dbReference type="Google" id="ProtNLM"/>
    </source>
</evidence>
<name>A0ABU6R7X6_9FABA</name>
<comment type="caution">
    <text evidence="2">The sequence shown here is derived from an EMBL/GenBank/DDBJ whole genome shotgun (WGS) entry which is preliminary data.</text>
</comment>
<accession>A0ABU6R7X6</accession>
<reference evidence="2 3" key="1">
    <citation type="journal article" date="2023" name="Plants (Basel)">
        <title>Bridging the Gap: Combining Genomics and Transcriptomics Approaches to Understand Stylosanthes scabra, an Orphan Legume from the Brazilian Caatinga.</title>
        <authorList>
            <person name="Ferreira-Neto J.R.C."/>
            <person name="da Silva M.D."/>
            <person name="Binneck E."/>
            <person name="de Melo N.F."/>
            <person name="da Silva R.H."/>
            <person name="de Melo A.L.T.M."/>
            <person name="Pandolfi V."/>
            <person name="Bustamante F.O."/>
            <person name="Brasileiro-Vidal A.C."/>
            <person name="Benko-Iseppon A.M."/>
        </authorList>
    </citation>
    <scope>NUCLEOTIDE SEQUENCE [LARGE SCALE GENOMIC DNA]</scope>
    <source>
        <tissue evidence="2">Leaves</tissue>
    </source>
</reference>
<sequence>MFMATILLTSSEEAPRDLHEKFDQNYGNNNNDLTQAVDERNQYLGGGGRGSYGGPQRGGGGWRGGYDGSPGLSCPHGCCYMTDTGCEICCSEANNNNNIDAKTHA</sequence>
<keyword evidence="3" id="KW-1185">Reference proteome</keyword>
<dbReference type="Pfam" id="PF07172">
    <property type="entry name" value="GRP"/>
    <property type="match status" value="1"/>
</dbReference>
<dbReference type="EMBL" id="JASCZI010030258">
    <property type="protein sequence ID" value="MED6120029.1"/>
    <property type="molecule type" value="Genomic_DNA"/>
</dbReference>